<evidence type="ECO:0000313" key="2">
    <source>
        <dbReference type="Proteomes" id="UP001238973"/>
    </source>
</evidence>
<accession>A0AAJ1QLU7</accession>
<organism evidence="1 2">
    <name type="scientific">Peribacillus frigoritolerans</name>
    <dbReference type="NCBI Taxonomy" id="450367"/>
    <lineage>
        <taxon>Bacteria</taxon>
        <taxon>Bacillati</taxon>
        <taxon>Bacillota</taxon>
        <taxon>Bacilli</taxon>
        <taxon>Bacillales</taxon>
        <taxon>Bacillaceae</taxon>
        <taxon>Peribacillus</taxon>
    </lineage>
</organism>
<dbReference type="SUPFAM" id="SSF56281">
    <property type="entry name" value="Metallo-hydrolase/oxidoreductase"/>
    <property type="match status" value="1"/>
</dbReference>
<dbReference type="AlphaFoldDB" id="A0AAJ1QLU7"/>
<dbReference type="Proteomes" id="UP001238973">
    <property type="component" value="Unassembled WGS sequence"/>
</dbReference>
<gene>
    <name evidence="1" type="ORF">QUF85_10780</name>
</gene>
<dbReference type="InterPro" id="IPR036866">
    <property type="entry name" value="RibonucZ/Hydroxyglut_hydro"/>
</dbReference>
<reference evidence="1" key="1">
    <citation type="submission" date="2023-06" db="EMBL/GenBank/DDBJ databases">
        <title>Comparative genomics of Bacillaceae isolates and their secondary metabolite potential.</title>
        <authorList>
            <person name="Song L."/>
            <person name="Nielsen L.J."/>
            <person name="Mohite O."/>
            <person name="Xu X."/>
            <person name="Weber T."/>
            <person name="Kovacs A.T."/>
        </authorList>
    </citation>
    <scope>NUCLEOTIDE SEQUENCE</scope>
    <source>
        <strain evidence="1">G1S1</strain>
    </source>
</reference>
<protein>
    <submittedName>
        <fullName evidence="1">Uncharacterized protein</fullName>
    </submittedName>
</protein>
<sequence>MKINWQSMKHGDKTDDRGVVIHTHLHINHAGQTYKFPDAVAVVQRREM</sequence>
<name>A0AAJ1QLU7_9BACI</name>
<dbReference type="RefSeq" id="WP_289349571.1">
    <property type="nucleotide sequence ID" value="NZ_JAUCFI010000003.1"/>
</dbReference>
<proteinExistence type="predicted"/>
<dbReference type="Gene3D" id="3.60.15.10">
    <property type="entry name" value="Ribonuclease Z/Hydroxyacylglutathione hydrolase-like"/>
    <property type="match status" value="1"/>
</dbReference>
<comment type="caution">
    <text evidence="1">The sequence shown here is derived from an EMBL/GenBank/DDBJ whole genome shotgun (WGS) entry which is preliminary data.</text>
</comment>
<evidence type="ECO:0000313" key="1">
    <source>
        <dbReference type="EMBL" id="MDM5283788.1"/>
    </source>
</evidence>
<dbReference type="EMBL" id="JAUCFI010000003">
    <property type="protein sequence ID" value="MDM5283788.1"/>
    <property type="molecule type" value="Genomic_DNA"/>
</dbReference>